<dbReference type="PANTHER" id="PTHR43179:SF7">
    <property type="entry name" value="RHAMNOSYLTRANSFERASE WBBL"/>
    <property type="match status" value="1"/>
</dbReference>
<dbReference type="EMBL" id="SBIP01000002">
    <property type="protein sequence ID" value="RWX78849.1"/>
    <property type="molecule type" value="Genomic_DNA"/>
</dbReference>
<dbReference type="CDD" id="cd04186">
    <property type="entry name" value="GT_2_like_c"/>
    <property type="match status" value="1"/>
</dbReference>
<name>A0A3S4UQN1_9HYPH</name>
<dbReference type="Proteomes" id="UP000287687">
    <property type="component" value="Unassembled WGS sequence"/>
</dbReference>
<evidence type="ECO:0000313" key="3">
    <source>
        <dbReference type="EMBL" id="RWX78849.1"/>
    </source>
</evidence>
<evidence type="ECO:0000256" key="1">
    <source>
        <dbReference type="SAM" id="MobiDB-lite"/>
    </source>
</evidence>
<dbReference type="InterPro" id="IPR029044">
    <property type="entry name" value="Nucleotide-diphossugar_trans"/>
</dbReference>
<evidence type="ECO:0000259" key="2">
    <source>
        <dbReference type="Pfam" id="PF00535"/>
    </source>
</evidence>
<evidence type="ECO:0000313" key="4">
    <source>
        <dbReference type="Proteomes" id="UP000287687"/>
    </source>
</evidence>
<protein>
    <submittedName>
        <fullName evidence="3">Glycosyltransferase</fullName>
    </submittedName>
</protein>
<dbReference type="AlphaFoldDB" id="A0A3S4UQN1"/>
<dbReference type="SUPFAM" id="SSF53448">
    <property type="entry name" value="Nucleotide-diphospho-sugar transferases"/>
    <property type="match status" value="1"/>
</dbReference>
<sequence>MRPLELWPVTPPKSNNAGGHTAAILTGQDATKYTGHALSLSFHNPDLGPVATILFQRRGRVPATLVRKVLLDENGCGRFYGWGPGKLNGIALQTDGSVEPAQLKLLVALNTVPLWKIAFLVARKSPLAVGQIIKLLLARNIRGVRYRFGRLYESLNEPSYENWLKRRNQAAFNLGSETGLKPRVFVSVIGNDAREATLQSIERQSYRDIEARDPSQIEMPLKDKGEAFWLRLPAGVCLHEKAVEAMLQPLLDNPDIAGIYCDEDMMDADGGRDAPFFKPAWNAPLAETGWLAPDGAIIRVSALQKEIDLEQSTSGQLLLEASKRGRIAHIPRVMLHRLSPLTPALPSRPKVASARTKVSVIIPTRDRADLLSACLDGLLKRTRFDELDVIVIDNESAEPETHALFAKYEGQGLVNRVPLPGSFNFSRACNLGVAHARHDLVLLLNNDVEPINPEWLDQMVAELDDDDIGAVGALLLFPDGYVQHAGVTLGSGSVARHSFQFRKPGERGDWGLIEQRQEMSAVTGACLLTRRSLWHAVGGMNEERLTVAFNDVDYCLKLREIGKGIMWTPHARLIHHESVSRGRDDTPAKLERFAKEEAYMHERWGEVLQNDPFYNPNLSLIVGDRCLDVEPRDLSPRFARAKARNFNEQDQGGTTSTGRDKSQGEEEHHALF</sequence>
<dbReference type="Pfam" id="PF00535">
    <property type="entry name" value="Glycos_transf_2"/>
    <property type="match status" value="1"/>
</dbReference>
<dbReference type="OrthoDB" id="9783791at2"/>
<feature type="region of interest" description="Disordered" evidence="1">
    <location>
        <begin position="641"/>
        <end position="672"/>
    </location>
</feature>
<dbReference type="InterPro" id="IPR001173">
    <property type="entry name" value="Glyco_trans_2-like"/>
</dbReference>
<keyword evidence="3" id="KW-0808">Transferase</keyword>
<accession>A0A3S4UQN1</accession>
<feature type="compositionally biased region" description="Polar residues" evidence="1">
    <location>
        <begin position="646"/>
        <end position="657"/>
    </location>
</feature>
<keyword evidence="4" id="KW-1185">Reference proteome</keyword>
<dbReference type="Gene3D" id="3.90.550.10">
    <property type="entry name" value="Spore Coat Polysaccharide Biosynthesis Protein SpsA, Chain A"/>
    <property type="match status" value="2"/>
</dbReference>
<dbReference type="PANTHER" id="PTHR43179">
    <property type="entry name" value="RHAMNOSYLTRANSFERASE WBBL"/>
    <property type="match status" value="1"/>
</dbReference>
<reference evidence="3 4" key="1">
    <citation type="submission" date="2019-01" db="EMBL/GenBank/DDBJ databases">
        <title>The draft genome of Rhizobium sp. 24NR.</title>
        <authorList>
            <person name="Liu L."/>
            <person name="Liang L."/>
            <person name="Shi S."/>
            <person name="Xu L."/>
            <person name="Wang X."/>
            <person name="Li L."/>
            <person name="Zhang X."/>
        </authorList>
    </citation>
    <scope>NUCLEOTIDE SEQUENCE [LARGE SCALE GENOMIC DNA]</scope>
    <source>
        <strain evidence="3 4">24NR</strain>
    </source>
</reference>
<feature type="domain" description="Glycosyltransferase 2-like" evidence="2">
    <location>
        <begin position="359"/>
        <end position="477"/>
    </location>
</feature>
<comment type="caution">
    <text evidence="3">The sequence shown here is derived from an EMBL/GenBank/DDBJ whole genome shotgun (WGS) entry which is preliminary data.</text>
</comment>
<proteinExistence type="predicted"/>
<organism evidence="3 4">
    <name type="scientific">Neorhizobium lilium</name>
    <dbReference type="NCBI Taxonomy" id="2503024"/>
    <lineage>
        <taxon>Bacteria</taxon>
        <taxon>Pseudomonadati</taxon>
        <taxon>Pseudomonadota</taxon>
        <taxon>Alphaproteobacteria</taxon>
        <taxon>Hyphomicrobiales</taxon>
        <taxon>Rhizobiaceae</taxon>
        <taxon>Rhizobium/Agrobacterium group</taxon>
        <taxon>Neorhizobium</taxon>
    </lineage>
</organism>
<feature type="compositionally biased region" description="Basic and acidic residues" evidence="1">
    <location>
        <begin position="658"/>
        <end position="672"/>
    </location>
</feature>
<dbReference type="GO" id="GO:0016740">
    <property type="term" value="F:transferase activity"/>
    <property type="evidence" value="ECO:0007669"/>
    <property type="project" value="UniProtKB-KW"/>
</dbReference>
<gene>
    <name evidence="3" type="ORF">EPK99_09725</name>
</gene>